<evidence type="ECO:0000313" key="1">
    <source>
        <dbReference type="EMBL" id="KAJ9628980.1"/>
    </source>
</evidence>
<comment type="caution">
    <text evidence="1">The sequence shown here is derived from an EMBL/GenBank/DDBJ whole genome shotgun (WGS) entry which is preliminary data.</text>
</comment>
<protein>
    <submittedName>
        <fullName evidence="1">Uncharacterized protein</fullName>
    </submittedName>
</protein>
<dbReference type="EMBL" id="JAPDRN010000070">
    <property type="protein sequence ID" value="KAJ9628980.1"/>
    <property type="molecule type" value="Genomic_DNA"/>
</dbReference>
<proteinExistence type="predicted"/>
<accession>A0AA39CVE7</accession>
<reference evidence="1" key="1">
    <citation type="submission" date="2022-10" db="EMBL/GenBank/DDBJ databases">
        <title>Culturing micro-colonial fungi from biological soil crusts in the Mojave desert and describing Neophaeococcomyces mojavensis, and introducing the new genera and species Taxawa tesnikishii.</title>
        <authorList>
            <person name="Kurbessoian T."/>
            <person name="Stajich J.E."/>
        </authorList>
    </citation>
    <scope>NUCLEOTIDE SEQUENCE</scope>
    <source>
        <strain evidence="1">TK_35</strain>
    </source>
</reference>
<dbReference type="AlphaFoldDB" id="A0AA39CVE7"/>
<sequence length="141" mass="15641">MDTIDEAQELEARHLQRALAQHAVRAGNVASLKPTGECQNPDCSEDFENDPARLFWDMSLNSNDAGFTERIAGVSAELAVLMSLVEHHIHLQLADLADSGDVDAQERFAVADPERWLENARNSLQAGVMFLERAVQQPARF</sequence>
<gene>
    <name evidence="1" type="ORF">H2204_009138</name>
</gene>
<name>A0AA39CVE7_9EURO</name>
<organism evidence="1">
    <name type="scientific">Knufia peltigerae</name>
    <dbReference type="NCBI Taxonomy" id="1002370"/>
    <lineage>
        <taxon>Eukaryota</taxon>
        <taxon>Fungi</taxon>
        <taxon>Dikarya</taxon>
        <taxon>Ascomycota</taxon>
        <taxon>Pezizomycotina</taxon>
        <taxon>Eurotiomycetes</taxon>
        <taxon>Chaetothyriomycetidae</taxon>
        <taxon>Chaetothyriales</taxon>
        <taxon>Trichomeriaceae</taxon>
        <taxon>Knufia</taxon>
    </lineage>
</organism>